<dbReference type="GO" id="GO:0005829">
    <property type="term" value="C:cytosol"/>
    <property type="evidence" value="ECO:0007669"/>
    <property type="project" value="UniProtKB-ARBA"/>
</dbReference>
<dbReference type="STRING" id="529505.SAMN05421761_12230"/>
<sequence length="153" mass="17582">MYHMAKSRETFNKKEKEKLRQKKKQEKLDRKEARKSEDKSTDFADMIAYVDEFGNIVDTPPDPTKKKKEIDADSIEIGVPKYVATEEDNAPRKGKVTFFNESKGYGFIKDEQSQDSVFVHINGCVDKIQENDKVTFETEKTPKGLSAIQVKLV</sequence>
<dbReference type="SMART" id="SM00357">
    <property type="entry name" value="CSP"/>
    <property type="match status" value="1"/>
</dbReference>
<protein>
    <submittedName>
        <fullName evidence="3">Cold-shock DNA-binding protein family</fullName>
    </submittedName>
</protein>
<dbReference type="EMBL" id="FTOP01000022">
    <property type="protein sequence ID" value="SIT15234.1"/>
    <property type="molecule type" value="Genomic_DNA"/>
</dbReference>
<dbReference type="InterPro" id="IPR002059">
    <property type="entry name" value="CSP_DNA-bd"/>
</dbReference>
<dbReference type="PROSITE" id="PS51857">
    <property type="entry name" value="CSD_2"/>
    <property type="match status" value="1"/>
</dbReference>
<feature type="compositionally biased region" description="Basic and acidic residues" evidence="1">
    <location>
        <begin position="1"/>
        <end position="18"/>
    </location>
</feature>
<accession>A0A1N7PX86</accession>
<name>A0A1N7PX86_9BACT</name>
<dbReference type="InterPro" id="IPR011129">
    <property type="entry name" value="CSD"/>
</dbReference>
<dbReference type="InterPro" id="IPR012340">
    <property type="entry name" value="NA-bd_OB-fold"/>
</dbReference>
<dbReference type="GO" id="GO:0003677">
    <property type="term" value="F:DNA binding"/>
    <property type="evidence" value="ECO:0007669"/>
    <property type="project" value="UniProtKB-KW"/>
</dbReference>
<reference evidence="4" key="1">
    <citation type="submission" date="2017-01" db="EMBL/GenBank/DDBJ databases">
        <authorList>
            <person name="Varghese N."/>
            <person name="Submissions S."/>
        </authorList>
    </citation>
    <scope>NUCLEOTIDE SEQUENCE [LARGE SCALE GENOMIC DNA]</scope>
    <source>
        <strain evidence="4">DSM 46698</strain>
    </source>
</reference>
<keyword evidence="3" id="KW-0238">DNA-binding</keyword>
<organism evidence="3 4">
    <name type="scientific">Belliella pelovolcani</name>
    <dbReference type="NCBI Taxonomy" id="529505"/>
    <lineage>
        <taxon>Bacteria</taxon>
        <taxon>Pseudomonadati</taxon>
        <taxon>Bacteroidota</taxon>
        <taxon>Cytophagia</taxon>
        <taxon>Cytophagales</taxon>
        <taxon>Cyclobacteriaceae</taxon>
        <taxon>Belliella</taxon>
    </lineage>
</organism>
<feature type="domain" description="CSD" evidence="2">
    <location>
        <begin position="91"/>
        <end position="152"/>
    </location>
</feature>
<feature type="region of interest" description="Disordered" evidence="1">
    <location>
        <begin position="1"/>
        <end position="40"/>
    </location>
</feature>
<dbReference type="Proteomes" id="UP000186026">
    <property type="component" value="Unassembled WGS sequence"/>
</dbReference>
<dbReference type="Gene3D" id="2.40.50.140">
    <property type="entry name" value="Nucleic acid-binding proteins"/>
    <property type="match status" value="1"/>
</dbReference>
<keyword evidence="4" id="KW-1185">Reference proteome</keyword>
<evidence type="ECO:0000256" key="1">
    <source>
        <dbReference type="SAM" id="MobiDB-lite"/>
    </source>
</evidence>
<dbReference type="AlphaFoldDB" id="A0A1N7PX86"/>
<dbReference type="Pfam" id="PF00313">
    <property type="entry name" value="CSD"/>
    <property type="match status" value="1"/>
</dbReference>
<proteinExistence type="predicted"/>
<dbReference type="CDD" id="cd04458">
    <property type="entry name" value="CSP_CDS"/>
    <property type="match status" value="1"/>
</dbReference>
<evidence type="ECO:0000313" key="4">
    <source>
        <dbReference type="Proteomes" id="UP000186026"/>
    </source>
</evidence>
<dbReference type="SUPFAM" id="SSF50249">
    <property type="entry name" value="Nucleic acid-binding proteins"/>
    <property type="match status" value="1"/>
</dbReference>
<evidence type="ECO:0000259" key="2">
    <source>
        <dbReference type="PROSITE" id="PS51857"/>
    </source>
</evidence>
<evidence type="ECO:0000313" key="3">
    <source>
        <dbReference type="EMBL" id="SIT15234.1"/>
    </source>
</evidence>
<gene>
    <name evidence="3" type="ORF">SAMN05421761_12230</name>
</gene>
<feature type="compositionally biased region" description="Basic and acidic residues" evidence="1">
    <location>
        <begin position="26"/>
        <end position="40"/>
    </location>
</feature>